<dbReference type="EC" id="1.3.1.12" evidence="3"/>
<reference evidence="12" key="1">
    <citation type="submission" date="2022-01" db="EMBL/GenBank/DDBJ databases">
        <title>Collection of gut derived symbiotic bacterial strains cultured from healthy donors.</title>
        <authorList>
            <person name="Lin H."/>
            <person name="Kohout C."/>
            <person name="Waligurski E."/>
            <person name="Pamer E.G."/>
        </authorList>
    </citation>
    <scope>NUCLEOTIDE SEQUENCE</scope>
    <source>
        <strain evidence="12">DFI.7.46</strain>
    </source>
</reference>
<dbReference type="NCBIfam" id="NF005111">
    <property type="entry name" value="PRK06545.2-3"/>
    <property type="match status" value="1"/>
</dbReference>
<dbReference type="InterPro" id="IPR046826">
    <property type="entry name" value="PDH_N"/>
</dbReference>
<evidence type="ECO:0000256" key="6">
    <source>
        <dbReference type="ARBA" id="ARBA00023002"/>
    </source>
</evidence>
<keyword evidence="6 12" id="KW-0560">Oxidoreductase</keyword>
<dbReference type="Pfam" id="PF02153">
    <property type="entry name" value="PDH_N"/>
    <property type="match status" value="1"/>
</dbReference>
<evidence type="ECO:0000256" key="3">
    <source>
        <dbReference type="ARBA" id="ARBA00012068"/>
    </source>
</evidence>
<evidence type="ECO:0000256" key="1">
    <source>
        <dbReference type="ARBA" id="ARBA00005067"/>
    </source>
</evidence>
<dbReference type="SUPFAM" id="SSF55021">
    <property type="entry name" value="ACT-like"/>
    <property type="match status" value="1"/>
</dbReference>
<keyword evidence="8" id="KW-0057">Aromatic amino acid biosynthesis</keyword>
<evidence type="ECO:0000256" key="4">
    <source>
        <dbReference type="ARBA" id="ARBA00016891"/>
    </source>
</evidence>
<name>A0AAJ1BC03_9ACTO</name>
<dbReference type="PANTHER" id="PTHR21363:SF0">
    <property type="entry name" value="PREPHENATE DEHYDROGENASE [NADP(+)]"/>
    <property type="match status" value="1"/>
</dbReference>
<dbReference type="Gene3D" id="3.30.70.260">
    <property type="match status" value="1"/>
</dbReference>
<proteinExistence type="inferred from homology"/>
<protein>
    <recommendedName>
        <fullName evidence="4">Prephenate dehydrogenase</fullName>
        <ecNumber evidence="3">1.3.1.12</ecNumber>
    </recommendedName>
</protein>
<dbReference type="InterPro" id="IPR002912">
    <property type="entry name" value="ACT_dom"/>
</dbReference>
<evidence type="ECO:0000259" key="11">
    <source>
        <dbReference type="PROSITE" id="PS51671"/>
    </source>
</evidence>
<dbReference type="Proteomes" id="UP001200537">
    <property type="component" value="Unassembled WGS sequence"/>
</dbReference>
<evidence type="ECO:0000256" key="7">
    <source>
        <dbReference type="ARBA" id="ARBA00023027"/>
    </source>
</evidence>
<feature type="domain" description="Prephenate/arogenate dehydrogenase" evidence="10">
    <location>
        <begin position="17"/>
        <end position="295"/>
    </location>
</feature>
<evidence type="ECO:0000256" key="9">
    <source>
        <dbReference type="ARBA" id="ARBA00049260"/>
    </source>
</evidence>
<evidence type="ECO:0000256" key="5">
    <source>
        <dbReference type="ARBA" id="ARBA00022498"/>
    </source>
</evidence>
<organism evidence="12 13">
    <name type="scientific">Varibaculum cambriense</name>
    <dbReference type="NCBI Taxonomy" id="184870"/>
    <lineage>
        <taxon>Bacteria</taxon>
        <taxon>Bacillati</taxon>
        <taxon>Actinomycetota</taxon>
        <taxon>Actinomycetes</taxon>
        <taxon>Actinomycetales</taxon>
        <taxon>Actinomycetaceae</taxon>
        <taxon>Varibaculum</taxon>
    </lineage>
</organism>
<evidence type="ECO:0000259" key="10">
    <source>
        <dbReference type="PROSITE" id="PS51176"/>
    </source>
</evidence>
<feature type="domain" description="ACT" evidence="11">
    <location>
        <begin position="308"/>
        <end position="376"/>
    </location>
</feature>
<dbReference type="NCBIfam" id="NF005112">
    <property type="entry name" value="PRK06545.2-4"/>
    <property type="match status" value="1"/>
</dbReference>
<keyword evidence="8" id="KW-0028">Amino-acid biosynthesis</keyword>
<dbReference type="InterPro" id="IPR036291">
    <property type="entry name" value="NAD(P)-bd_dom_sf"/>
</dbReference>
<accession>A0AAJ1BC03</accession>
<dbReference type="PANTHER" id="PTHR21363">
    <property type="entry name" value="PREPHENATE DEHYDROGENASE"/>
    <property type="match status" value="1"/>
</dbReference>
<evidence type="ECO:0000256" key="8">
    <source>
        <dbReference type="ARBA" id="ARBA00023141"/>
    </source>
</evidence>
<dbReference type="PROSITE" id="PS51176">
    <property type="entry name" value="PDH_ADH"/>
    <property type="match status" value="1"/>
</dbReference>
<dbReference type="SUPFAM" id="SSF48179">
    <property type="entry name" value="6-phosphogluconate dehydrogenase C-terminal domain-like"/>
    <property type="match status" value="1"/>
</dbReference>
<dbReference type="Gene3D" id="3.40.50.720">
    <property type="entry name" value="NAD(P)-binding Rossmann-like Domain"/>
    <property type="match status" value="1"/>
</dbReference>
<keyword evidence="5" id="KW-0827">Tyrosine biosynthesis</keyword>
<dbReference type="AlphaFoldDB" id="A0AAJ1BC03"/>
<dbReference type="InterPro" id="IPR045865">
    <property type="entry name" value="ACT-like_dom_sf"/>
</dbReference>
<dbReference type="GO" id="GO:0008977">
    <property type="term" value="F:prephenate dehydrogenase (NAD+) activity"/>
    <property type="evidence" value="ECO:0007669"/>
    <property type="project" value="UniProtKB-EC"/>
</dbReference>
<comment type="pathway">
    <text evidence="1">Amino-acid biosynthesis; L-tyrosine biosynthesis; (4-hydroxyphenyl)pyruvate from prephenate (NAD(+) route): step 1/1.</text>
</comment>
<dbReference type="Gene3D" id="1.10.3660.10">
    <property type="entry name" value="6-phosphogluconate dehydrogenase C-terminal like domain"/>
    <property type="match status" value="1"/>
</dbReference>
<comment type="catalytic activity">
    <reaction evidence="9">
        <text>prephenate + NAD(+) = 3-(4-hydroxyphenyl)pyruvate + CO2 + NADH</text>
        <dbReference type="Rhea" id="RHEA:13869"/>
        <dbReference type="ChEBI" id="CHEBI:16526"/>
        <dbReference type="ChEBI" id="CHEBI:29934"/>
        <dbReference type="ChEBI" id="CHEBI:36242"/>
        <dbReference type="ChEBI" id="CHEBI:57540"/>
        <dbReference type="ChEBI" id="CHEBI:57945"/>
        <dbReference type="EC" id="1.3.1.12"/>
    </reaction>
</comment>
<gene>
    <name evidence="12" type="ORF">L0M99_06300</name>
</gene>
<dbReference type="GO" id="GO:0006571">
    <property type="term" value="P:tyrosine biosynthetic process"/>
    <property type="evidence" value="ECO:0007669"/>
    <property type="project" value="UniProtKB-KW"/>
</dbReference>
<dbReference type="InterPro" id="IPR003099">
    <property type="entry name" value="Prephen_DH"/>
</dbReference>
<comment type="caution">
    <text evidence="12">The sequence shown here is derived from an EMBL/GenBank/DDBJ whole genome shotgun (WGS) entry which is preliminary data.</text>
</comment>
<dbReference type="SUPFAM" id="SSF51735">
    <property type="entry name" value="NAD(P)-binding Rossmann-fold domains"/>
    <property type="match status" value="1"/>
</dbReference>
<dbReference type="InterPro" id="IPR008927">
    <property type="entry name" value="6-PGluconate_DH-like_C_sf"/>
</dbReference>
<comment type="similarity">
    <text evidence="2">Belongs to the prephenate/arogenate dehydrogenase family.</text>
</comment>
<dbReference type="Pfam" id="PF20463">
    <property type="entry name" value="PDH_C"/>
    <property type="match status" value="1"/>
</dbReference>
<evidence type="ECO:0000313" key="13">
    <source>
        <dbReference type="Proteomes" id="UP001200537"/>
    </source>
</evidence>
<dbReference type="GO" id="GO:0004665">
    <property type="term" value="F:prephenate dehydrogenase (NADP+) activity"/>
    <property type="evidence" value="ECO:0007669"/>
    <property type="project" value="InterPro"/>
</dbReference>
<dbReference type="InterPro" id="IPR050812">
    <property type="entry name" value="Preph/Arog_dehydrog"/>
</dbReference>
<dbReference type="EMBL" id="JAKNHJ010000011">
    <property type="protein sequence ID" value="MCG4618102.1"/>
    <property type="molecule type" value="Genomic_DNA"/>
</dbReference>
<dbReference type="GO" id="GO:0070403">
    <property type="term" value="F:NAD+ binding"/>
    <property type="evidence" value="ECO:0007669"/>
    <property type="project" value="InterPro"/>
</dbReference>
<keyword evidence="7" id="KW-0520">NAD</keyword>
<dbReference type="RefSeq" id="WP_024058938.1">
    <property type="nucleotide sequence ID" value="NZ_CBCTPO010000002.1"/>
</dbReference>
<dbReference type="PROSITE" id="PS51671">
    <property type="entry name" value="ACT"/>
    <property type="match status" value="1"/>
</dbReference>
<sequence length="376" mass="39129">MANTHSPLSGNQVGTTGPVLIIGAGLLGASLGMRLSKLGLPVFLRDIYPVVSALACDMGAGNTWEENSPEPALVVVATPPDVAADQVIAALKEFPDALVTDVASVKSVILEEVSQAGADLTRYVGSHPMAGRERSGTAFAREDLFESRPWVIVPNEKTSPGAVLAMRSLALDVGSLPLQLDAETHDQSVALVSHVPQLVSSLLAAQLAKAMPQSLGLAGQGLRDTTRIASSDPALWAAIIAGNAEHVAKVLRGFSDDMQQVLHALEHPGAVIPSPSLVGAVTLAMRQGNLGVARIPGKHGGAPRRYQEVMVKVPDEPGTLGQLFQAVGDTGINIEDLELEHSPGAAFGIARLAIEPNSAALLAEKLEIKGWEIVAS</sequence>
<evidence type="ECO:0000256" key="2">
    <source>
        <dbReference type="ARBA" id="ARBA00007964"/>
    </source>
</evidence>
<evidence type="ECO:0000313" key="12">
    <source>
        <dbReference type="EMBL" id="MCG4618102.1"/>
    </source>
</evidence>
<dbReference type="InterPro" id="IPR046825">
    <property type="entry name" value="PDH_C"/>
</dbReference>